<proteinExistence type="predicted"/>
<sequence>MDTEFETEYIKNLEYKHIYETMMNEFKIQREKHRYTKDNIQTMAVTIHPHFTVWLCALQLFKVGGDPMEENALDEVFGSNKEGSHSQLALSTFKQLGNYRIEHYERCQSSISRVYKYVSKENINVLYAFLICCEFSNYIFEDLEIAMKEFGVKDLIYFDVHLSADNHTDGHGVKMLKELEKGKTTMTIQEFNIGIHLYKSFFLDIFQ</sequence>
<reference evidence="1 2" key="1">
    <citation type="submission" date="2023-11" db="EMBL/GenBank/DDBJ databases">
        <title>Dfirmibasis_genome.</title>
        <authorList>
            <person name="Edelbroek B."/>
            <person name="Kjellin J."/>
            <person name="Jerlstrom-Hultqvist J."/>
            <person name="Soderbom F."/>
        </authorList>
    </citation>
    <scope>NUCLEOTIDE SEQUENCE [LARGE SCALE GENOMIC DNA]</scope>
    <source>
        <strain evidence="1 2">TNS-C-14</strain>
    </source>
</reference>
<comment type="caution">
    <text evidence="1">The sequence shown here is derived from an EMBL/GenBank/DDBJ whole genome shotgun (WGS) entry which is preliminary data.</text>
</comment>
<protein>
    <submittedName>
        <fullName evidence="1">Uncharacterized protein</fullName>
    </submittedName>
</protein>
<dbReference type="InterPro" id="IPR016084">
    <property type="entry name" value="Haem_Oase-like_multi-hlx"/>
</dbReference>
<dbReference type="AlphaFoldDB" id="A0AAN7YSA8"/>
<dbReference type="Gene3D" id="1.20.910.10">
    <property type="entry name" value="Heme oxygenase-like"/>
    <property type="match status" value="1"/>
</dbReference>
<gene>
    <name evidence="1" type="ORF">RB653_004355</name>
</gene>
<accession>A0AAN7YSA8</accession>
<dbReference type="EMBL" id="JAVFKY010000001">
    <property type="protein sequence ID" value="KAK5582769.1"/>
    <property type="molecule type" value="Genomic_DNA"/>
</dbReference>
<organism evidence="1 2">
    <name type="scientific">Dictyostelium firmibasis</name>
    <dbReference type="NCBI Taxonomy" id="79012"/>
    <lineage>
        <taxon>Eukaryota</taxon>
        <taxon>Amoebozoa</taxon>
        <taxon>Evosea</taxon>
        <taxon>Eumycetozoa</taxon>
        <taxon>Dictyostelia</taxon>
        <taxon>Dictyosteliales</taxon>
        <taxon>Dictyosteliaceae</taxon>
        <taxon>Dictyostelium</taxon>
    </lineage>
</organism>
<evidence type="ECO:0000313" key="1">
    <source>
        <dbReference type="EMBL" id="KAK5582769.1"/>
    </source>
</evidence>
<dbReference type="Proteomes" id="UP001344447">
    <property type="component" value="Unassembled WGS sequence"/>
</dbReference>
<evidence type="ECO:0000313" key="2">
    <source>
        <dbReference type="Proteomes" id="UP001344447"/>
    </source>
</evidence>
<name>A0AAN7YSA8_9MYCE</name>
<keyword evidence="2" id="KW-1185">Reference proteome</keyword>